<keyword evidence="5 9" id="KW-0297">G-protein coupled receptor</keyword>
<sequence>VHSNSAKGILVSLIHQQAQFSSAENMEMGGAQKLPLAEIILFFNGILFLLYIQLHTPTNLLLLSLAVADFFVGLLMFFQIVLIDGCWFLGDLMCTLYQYLAFIITSASIGTMVIISIDRYIAICYPLHYSTKVTQERIKVCICLCWTCSFNSILFI</sequence>
<comment type="subcellular location">
    <subcellularLocation>
        <location evidence="1">Cell membrane</location>
        <topology evidence="1">Multi-pass membrane protein</topology>
    </subcellularLocation>
</comment>
<keyword evidence="8 9" id="KW-0807">Transducer</keyword>
<dbReference type="STRING" id="61819.ENSACIP00000008774"/>
<dbReference type="InterPro" id="IPR000276">
    <property type="entry name" value="GPCR_Rhodpsn"/>
</dbReference>
<evidence type="ECO:0000256" key="3">
    <source>
        <dbReference type="ARBA" id="ARBA00022692"/>
    </source>
</evidence>
<evidence type="ECO:0000256" key="2">
    <source>
        <dbReference type="ARBA" id="ARBA00022475"/>
    </source>
</evidence>
<keyword evidence="3 9" id="KW-0812">Transmembrane</keyword>
<evidence type="ECO:0000256" key="6">
    <source>
        <dbReference type="ARBA" id="ARBA00023136"/>
    </source>
</evidence>
<dbReference type="PROSITE" id="PS00237">
    <property type="entry name" value="G_PROTEIN_RECEP_F1_1"/>
    <property type="match status" value="1"/>
</dbReference>
<evidence type="ECO:0000313" key="13">
    <source>
        <dbReference type="Proteomes" id="UP000261340"/>
    </source>
</evidence>
<reference evidence="12" key="1">
    <citation type="submission" date="2025-08" db="UniProtKB">
        <authorList>
            <consortium name="Ensembl"/>
        </authorList>
    </citation>
    <scope>IDENTIFICATION</scope>
</reference>
<dbReference type="InterPro" id="IPR050569">
    <property type="entry name" value="TAAR"/>
</dbReference>
<evidence type="ECO:0000256" key="4">
    <source>
        <dbReference type="ARBA" id="ARBA00022989"/>
    </source>
</evidence>
<dbReference type="Pfam" id="PF00001">
    <property type="entry name" value="7tm_1"/>
    <property type="match status" value="1"/>
</dbReference>
<evidence type="ECO:0000256" key="7">
    <source>
        <dbReference type="ARBA" id="ARBA00023170"/>
    </source>
</evidence>
<keyword evidence="4 10" id="KW-1133">Transmembrane helix</keyword>
<dbReference type="Proteomes" id="UP000261340">
    <property type="component" value="Unplaced"/>
</dbReference>
<evidence type="ECO:0000256" key="1">
    <source>
        <dbReference type="ARBA" id="ARBA00004651"/>
    </source>
</evidence>
<comment type="similarity">
    <text evidence="9">Belongs to the G-protein coupled receptor 1 family.</text>
</comment>
<accession>A0A3Q0R9I4</accession>
<evidence type="ECO:0000256" key="5">
    <source>
        <dbReference type="ARBA" id="ARBA00023040"/>
    </source>
</evidence>
<feature type="domain" description="G-protein coupled receptors family 1 profile" evidence="11">
    <location>
        <begin position="40"/>
        <end position="156"/>
    </location>
</feature>
<dbReference type="AlphaFoldDB" id="A0A3Q0R9I4"/>
<evidence type="ECO:0000256" key="10">
    <source>
        <dbReference type="SAM" id="Phobius"/>
    </source>
</evidence>
<dbReference type="GO" id="GO:0005886">
    <property type="term" value="C:plasma membrane"/>
    <property type="evidence" value="ECO:0007669"/>
    <property type="project" value="UniProtKB-SubCell"/>
</dbReference>
<dbReference type="InterPro" id="IPR017452">
    <property type="entry name" value="GPCR_Rhodpsn_7TM"/>
</dbReference>
<reference evidence="12" key="2">
    <citation type="submission" date="2025-09" db="UniProtKB">
        <authorList>
            <consortium name="Ensembl"/>
        </authorList>
    </citation>
    <scope>IDENTIFICATION</scope>
</reference>
<keyword evidence="2" id="KW-1003">Cell membrane</keyword>
<feature type="transmembrane region" description="Helical" evidence="10">
    <location>
        <begin position="34"/>
        <end position="54"/>
    </location>
</feature>
<dbReference type="SUPFAM" id="SSF81321">
    <property type="entry name" value="Family A G protein-coupled receptor-like"/>
    <property type="match status" value="1"/>
</dbReference>
<keyword evidence="13" id="KW-1185">Reference proteome</keyword>
<keyword evidence="6 10" id="KW-0472">Membrane</keyword>
<evidence type="ECO:0000259" key="11">
    <source>
        <dbReference type="PROSITE" id="PS50262"/>
    </source>
</evidence>
<dbReference type="PANTHER" id="PTHR24249:SF381">
    <property type="entry name" value="TRACE AMINE ASSOCIATED RECEPTOR 19P-RELATED"/>
    <property type="match status" value="1"/>
</dbReference>
<dbReference type="PANTHER" id="PTHR24249">
    <property type="entry name" value="HISTAMINE RECEPTOR-RELATED G-PROTEIN COUPLED RECEPTOR"/>
    <property type="match status" value="1"/>
</dbReference>
<evidence type="ECO:0000313" key="12">
    <source>
        <dbReference type="Ensembl" id="ENSACIP00000008774.1"/>
    </source>
</evidence>
<feature type="transmembrane region" description="Helical" evidence="10">
    <location>
        <begin position="96"/>
        <end position="117"/>
    </location>
</feature>
<evidence type="ECO:0000256" key="9">
    <source>
        <dbReference type="RuleBase" id="RU000688"/>
    </source>
</evidence>
<name>A0A3Q0R9I4_AMPCI</name>
<dbReference type="GeneTree" id="ENSGT01050000244823"/>
<protein>
    <recommendedName>
        <fullName evidence="11">G-protein coupled receptors family 1 profile domain-containing protein</fullName>
    </recommendedName>
</protein>
<dbReference type="PROSITE" id="PS50262">
    <property type="entry name" value="G_PROTEIN_RECEP_F1_2"/>
    <property type="match status" value="1"/>
</dbReference>
<dbReference type="Ensembl" id="ENSACIT00000009038.1">
    <property type="protein sequence ID" value="ENSACIP00000008774.1"/>
    <property type="gene ID" value="ENSACIG00000006867.1"/>
</dbReference>
<dbReference type="OMA" id="QERIKVC"/>
<proteinExistence type="inferred from homology"/>
<evidence type="ECO:0000256" key="8">
    <source>
        <dbReference type="ARBA" id="ARBA00023224"/>
    </source>
</evidence>
<keyword evidence="7 9" id="KW-0675">Receptor</keyword>
<organism evidence="12 13">
    <name type="scientific">Amphilophus citrinellus</name>
    <name type="common">Midas cichlid</name>
    <name type="synonym">Cichlasoma citrinellum</name>
    <dbReference type="NCBI Taxonomy" id="61819"/>
    <lineage>
        <taxon>Eukaryota</taxon>
        <taxon>Metazoa</taxon>
        <taxon>Chordata</taxon>
        <taxon>Craniata</taxon>
        <taxon>Vertebrata</taxon>
        <taxon>Euteleostomi</taxon>
        <taxon>Actinopterygii</taxon>
        <taxon>Neopterygii</taxon>
        <taxon>Teleostei</taxon>
        <taxon>Neoteleostei</taxon>
        <taxon>Acanthomorphata</taxon>
        <taxon>Ovalentaria</taxon>
        <taxon>Cichlomorphae</taxon>
        <taxon>Cichliformes</taxon>
        <taxon>Cichlidae</taxon>
        <taxon>New World cichlids</taxon>
        <taxon>Cichlasomatinae</taxon>
        <taxon>Heroini</taxon>
        <taxon>Amphilophus</taxon>
    </lineage>
</organism>
<dbReference type="GO" id="GO:0001594">
    <property type="term" value="F:trace-amine receptor activity"/>
    <property type="evidence" value="ECO:0007669"/>
    <property type="project" value="TreeGrafter"/>
</dbReference>
<dbReference type="PRINTS" id="PR00237">
    <property type="entry name" value="GPCRRHODOPSN"/>
</dbReference>
<feature type="transmembrane region" description="Helical" evidence="10">
    <location>
        <begin position="61"/>
        <end position="90"/>
    </location>
</feature>
<dbReference type="Gene3D" id="1.20.1070.10">
    <property type="entry name" value="Rhodopsin 7-helix transmembrane proteins"/>
    <property type="match status" value="1"/>
</dbReference>